<evidence type="ECO:0000256" key="1">
    <source>
        <dbReference type="SAM" id="MobiDB-lite"/>
    </source>
</evidence>
<feature type="domain" description="DUF5709" evidence="2">
    <location>
        <begin position="104"/>
        <end position="133"/>
    </location>
</feature>
<proteinExistence type="predicted"/>
<dbReference type="EMBL" id="BONY01000052">
    <property type="protein sequence ID" value="GIH08620.1"/>
    <property type="molecule type" value="Genomic_DNA"/>
</dbReference>
<protein>
    <recommendedName>
        <fullName evidence="2">DUF5709 domain-containing protein</fullName>
    </recommendedName>
</protein>
<evidence type="ECO:0000313" key="4">
    <source>
        <dbReference type="Proteomes" id="UP000612899"/>
    </source>
</evidence>
<accession>A0A8J3VJF3</accession>
<comment type="caution">
    <text evidence="3">The sequence shown here is derived from an EMBL/GenBank/DDBJ whole genome shotgun (WGS) entry which is preliminary data.</text>
</comment>
<gene>
    <name evidence="3" type="ORF">Rhe02_66870</name>
</gene>
<keyword evidence="4" id="KW-1185">Reference proteome</keyword>
<feature type="compositionally biased region" description="Basic and acidic residues" evidence="1">
    <location>
        <begin position="1"/>
        <end position="12"/>
    </location>
</feature>
<name>A0A8J3VJF3_9ACTN</name>
<feature type="region of interest" description="Disordered" evidence="1">
    <location>
        <begin position="74"/>
        <end position="140"/>
    </location>
</feature>
<evidence type="ECO:0000259" key="2">
    <source>
        <dbReference type="Pfam" id="PF18970"/>
    </source>
</evidence>
<dbReference type="InterPro" id="IPR043763">
    <property type="entry name" value="DUF5709"/>
</dbReference>
<dbReference type="AlphaFoldDB" id="A0A8J3VJF3"/>
<sequence length="140" mass="15419">MTYPRDEERLDPDAEGLPSVADDTSTAFDEPEGRMRDDTAPALPSDEPLGLDHYGVTAAEAAHREPLKARLLREEPEVDARDIDDTIDSIDLNEPPSRRIGRLEDTDSQSVAYETGETLGLSAEEAAMHEVPEEGEEDDQ</sequence>
<dbReference type="Pfam" id="PF18970">
    <property type="entry name" value="DUF5709"/>
    <property type="match status" value="1"/>
</dbReference>
<reference evidence="3" key="1">
    <citation type="submission" date="2021-01" db="EMBL/GenBank/DDBJ databases">
        <title>Whole genome shotgun sequence of Rhizocola hellebori NBRC 109834.</title>
        <authorList>
            <person name="Komaki H."/>
            <person name="Tamura T."/>
        </authorList>
    </citation>
    <scope>NUCLEOTIDE SEQUENCE</scope>
    <source>
        <strain evidence="3">NBRC 109834</strain>
    </source>
</reference>
<feature type="compositionally biased region" description="Basic and acidic residues" evidence="1">
    <location>
        <begin position="74"/>
        <end position="84"/>
    </location>
</feature>
<evidence type="ECO:0000313" key="3">
    <source>
        <dbReference type="EMBL" id="GIH08620.1"/>
    </source>
</evidence>
<dbReference type="Proteomes" id="UP000612899">
    <property type="component" value="Unassembled WGS sequence"/>
</dbReference>
<dbReference type="RefSeq" id="WP_203912367.1">
    <property type="nucleotide sequence ID" value="NZ_BONY01000052.1"/>
</dbReference>
<feature type="region of interest" description="Disordered" evidence="1">
    <location>
        <begin position="1"/>
        <end position="51"/>
    </location>
</feature>
<organism evidence="3 4">
    <name type="scientific">Rhizocola hellebori</name>
    <dbReference type="NCBI Taxonomy" id="1392758"/>
    <lineage>
        <taxon>Bacteria</taxon>
        <taxon>Bacillati</taxon>
        <taxon>Actinomycetota</taxon>
        <taxon>Actinomycetes</taxon>
        <taxon>Micromonosporales</taxon>
        <taxon>Micromonosporaceae</taxon>
        <taxon>Rhizocola</taxon>
    </lineage>
</organism>